<reference evidence="2" key="1">
    <citation type="journal article" date="2013" name="Science">
        <title>The Amborella genome and the evolution of flowering plants.</title>
        <authorList>
            <consortium name="Amborella Genome Project"/>
        </authorList>
    </citation>
    <scope>NUCLEOTIDE SEQUENCE [LARGE SCALE GENOMIC DNA]</scope>
</reference>
<evidence type="ECO:0000313" key="1">
    <source>
        <dbReference type="EMBL" id="ERN20624.1"/>
    </source>
</evidence>
<proteinExistence type="predicted"/>
<keyword evidence="2" id="KW-1185">Reference proteome</keyword>
<protein>
    <submittedName>
        <fullName evidence="1">Uncharacterized protein</fullName>
    </submittedName>
</protein>
<dbReference type="PANTHER" id="PTHR47591">
    <property type="entry name" value="ZINC FINGER PROTEIN ZAT2-RELATED"/>
    <property type="match status" value="1"/>
</dbReference>
<sequence length="205" mass="23192">MSKKFGGIGFLEKQETDKEGLELDPSEILHESFLVYRRGQWKKKTEVKREARAIETVANSDKPQESEIISNCHDSKKRKFLIGVSAANNSKDEEVSQEDVQVSGICSGQALGGHMRKHFDREKHLAKLKAHHSSKRLTMGSQVELGGERKNGGGKRRNEERMGVMDLNRVMPIEDEDLKFAISMLEVVPDYAGYVRSRLFMISEA</sequence>
<organism evidence="1 2">
    <name type="scientific">Amborella trichopoda</name>
    <dbReference type="NCBI Taxonomy" id="13333"/>
    <lineage>
        <taxon>Eukaryota</taxon>
        <taxon>Viridiplantae</taxon>
        <taxon>Streptophyta</taxon>
        <taxon>Embryophyta</taxon>
        <taxon>Tracheophyta</taxon>
        <taxon>Spermatophyta</taxon>
        <taxon>Magnoliopsida</taxon>
        <taxon>Amborellales</taxon>
        <taxon>Amborellaceae</taxon>
        <taxon>Amborella</taxon>
    </lineage>
</organism>
<gene>
    <name evidence="1" type="ORF">AMTR_s00070p00131360</name>
</gene>
<name>U5DDK6_AMBTC</name>
<dbReference type="Proteomes" id="UP000017836">
    <property type="component" value="Unassembled WGS sequence"/>
</dbReference>
<dbReference type="HOGENOM" id="CLU_077240_0_0_1"/>
<dbReference type="AlphaFoldDB" id="U5DDK6"/>
<dbReference type="PANTHER" id="PTHR47591:SF1">
    <property type="entry name" value="ZINC FINGER PROTEIN ZAT2-RELATED"/>
    <property type="match status" value="1"/>
</dbReference>
<dbReference type="EMBL" id="KI392058">
    <property type="protein sequence ID" value="ERN20624.1"/>
    <property type="molecule type" value="Genomic_DNA"/>
</dbReference>
<dbReference type="STRING" id="13333.U5DDK6"/>
<evidence type="ECO:0000313" key="2">
    <source>
        <dbReference type="Proteomes" id="UP000017836"/>
    </source>
</evidence>
<dbReference type="Gramene" id="ERN20624">
    <property type="protein sequence ID" value="ERN20624"/>
    <property type="gene ID" value="AMTR_s00070p00131360"/>
</dbReference>
<accession>U5DDK6</accession>